<evidence type="ECO:0008006" key="7">
    <source>
        <dbReference type="Google" id="ProtNLM"/>
    </source>
</evidence>
<sequence length="381" mass="43102">MKGCFSTTFLMFVLSIYVHINNAKLIDNFKKGVTRYERKANLRNGFENMKIVGQDEEVANRIPTGADDNKDKDYDDSTLGSLSDPNLLPNAKEGKDKCFPDCQLQEDQNHRKEVHPAVFTDPSSSVPSPCTDEDHSENERDECIDLPCVVCDVCNEKECSKCERKYCTECSQMSKRKHVDGICQECMKRSAETEVESGNQTNDNEQHVNSLEDSFNGSYPPEDTQPALTQEKKGSYTHAAQQRTSSEGDALDTNSLQEVAMTEQDVNDITRDEEDVREENEEYASEEMGEEDNTAQSTESAKNRRREEASGEEEQMQDTGETLLNDAEDYHSFALNYENHKELKKAAKELVITLANLLEGNNEIDDTIKKLAMDITKFFAK</sequence>
<reference evidence="3" key="1">
    <citation type="submission" date="2016-05" db="EMBL/GenBank/DDBJ databases">
        <authorList>
            <person name="Lavstsen T."/>
            <person name="Jespersen J.S."/>
        </authorList>
    </citation>
    <scope>NUCLEOTIDE SEQUENCE [LARGE SCALE GENOMIC DNA]</scope>
</reference>
<feature type="signal peptide" evidence="2">
    <location>
        <begin position="1"/>
        <end position="23"/>
    </location>
</feature>
<dbReference type="Pfam" id="PF07133">
    <property type="entry name" value="Merozoite_SPAM"/>
    <property type="match status" value="1"/>
</dbReference>
<feature type="compositionally biased region" description="Polar residues" evidence="1">
    <location>
        <begin position="196"/>
        <end position="217"/>
    </location>
</feature>
<dbReference type="Proteomes" id="UP000078560">
    <property type="component" value="Unassembled WGS sequence"/>
</dbReference>
<keyword evidence="2" id="KW-0732">Signal</keyword>
<evidence type="ECO:0000256" key="2">
    <source>
        <dbReference type="SAM" id="SignalP"/>
    </source>
</evidence>
<feature type="region of interest" description="Disordered" evidence="1">
    <location>
        <begin position="57"/>
        <end position="90"/>
    </location>
</feature>
<evidence type="ECO:0000313" key="5">
    <source>
        <dbReference type="Proteomes" id="UP000078546"/>
    </source>
</evidence>
<feature type="compositionally biased region" description="Polar residues" evidence="1">
    <location>
        <begin position="238"/>
        <end position="257"/>
    </location>
</feature>
<dbReference type="AlphaFoldDB" id="A0A1A8WRW6"/>
<dbReference type="Proteomes" id="UP000078546">
    <property type="component" value="Unassembled WGS sequence"/>
</dbReference>
<gene>
    <name evidence="4" type="ORF">POVCU1_065790</name>
    <name evidence="3" type="ORF">POVCU2_0097770</name>
</gene>
<accession>A0A1A8WRW6</accession>
<name>A0A1A8WRW6_PLAOA</name>
<feature type="chain" id="PRO_5015059709" description="Merozoite surface protein (SPAM)" evidence="2">
    <location>
        <begin position="24"/>
        <end position="381"/>
    </location>
</feature>
<reference evidence="5 6" key="2">
    <citation type="submission" date="2016-05" db="EMBL/GenBank/DDBJ databases">
        <authorList>
            <person name="Naeem Raeece"/>
        </authorList>
    </citation>
    <scope>NUCLEOTIDE SEQUENCE [LARGE SCALE GENOMIC DNA]</scope>
</reference>
<feature type="compositionally biased region" description="Acidic residues" evidence="1">
    <location>
        <begin position="271"/>
        <end position="293"/>
    </location>
</feature>
<protein>
    <recommendedName>
        <fullName evidence="7">Merozoite surface protein (SPAM)</fullName>
    </recommendedName>
</protein>
<dbReference type="InterPro" id="IPR010784">
    <property type="entry name" value="Merozoite_SPAM"/>
</dbReference>
<evidence type="ECO:0000256" key="1">
    <source>
        <dbReference type="SAM" id="MobiDB-lite"/>
    </source>
</evidence>
<dbReference type="EMBL" id="FLQV01002408">
    <property type="protein sequence ID" value="SBT01290.1"/>
    <property type="molecule type" value="Genomic_DNA"/>
</dbReference>
<proteinExistence type="predicted"/>
<feature type="region of interest" description="Disordered" evidence="1">
    <location>
        <begin position="194"/>
        <end position="318"/>
    </location>
</feature>
<evidence type="ECO:0000313" key="6">
    <source>
        <dbReference type="Proteomes" id="UP000078560"/>
    </source>
</evidence>
<evidence type="ECO:0000313" key="3">
    <source>
        <dbReference type="EMBL" id="SBS95672.1"/>
    </source>
</evidence>
<evidence type="ECO:0000313" key="4">
    <source>
        <dbReference type="EMBL" id="SBT01290.1"/>
    </source>
</evidence>
<organism evidence="3 6">
    <name type="scientific">Plasmodium ovale curtisi</name>
    <dbReference type="NCBI Taxonomy" id="864141"/>
    <lineage>
        <taxon>Eukaryota</taxon>
        <taxon>Sar</taxon>
        <taxon>Alveolata</taxon>
        <taxon>Apicomplexa</taxon>
        <taxon>Aconoidasida</taxon>
        <taxon>Haemosporida</taxon>
        <taxon>Plasmodiidae</taxon>
        <taxon>Plasmodium</taxon>
        <taxon>Plasmodium (Plasmodium)</taxon>
    </lineage>
</organism>
<dbReference type="EMBL" id="FLQU01002126">
    <property type="protein sequence ID" value="SBS95672.1"/>
    <property type="molecule type" value="Genomic_DNA"/>
</dbReference>
<feature type="region of interest" description="Disordered" evidence="1">
    <location>
        <begin position="117"/>
        <end position="136"/>
    </location>
</feature>